<accession>A0A7K1KXB9</accession>
<evidence type="ECO:0000259" key="3">
    <source>
        <dbReference type="Pfam" id="PF11716"/>
    </source>
</evidence>
<evidence type="ECO:0000313" key="4">
    <source>
        <dbReference type="EMBL" id="MUN36625.1"/>
    </source>
</evidence>
<dbReference type="InterPro" id="IPR041916">
    <property type="entry name" value="Anti_sigma_zinc_sf"/>
</dbReference>
<dbReference type="InterPro" id="IPR017517">
    <property type="entry name" value="Maleyloyr_isom"/>
</dbReference>
<dbReference type="NCBIfam" id="TIGR03083">
    <property type="entry name" value="maleylpyruvate isomerase family mycothiol-dependent enzyme"/>
    <property type="match status" value="1"/>
</dbReference>
<keyword evidence="1" id="KW-0805">Transcription regulation</keyword>
<keyword evidence="4" id="KW-0413">Isomerase</keyword>
<proteinExistence type="predicted"/>
<dbReference type="InterPro" id="IPR034660">
    <property type="entry name" value="DinB/YfiT-like"/>
</dbReference>
<dbReference type="GO" id="GO:0016853">
    <property type="term" value="F:isomerase activity"/>
    <property type="evidence" value="ECO:0007669"/>
    <property type="project" value="UniProtKB-KW"/>
</dbReference>
<organism evidence="4 5">
    <name type="scientific">Actinomadura litoris</name>
    <dbReference type="NCBI Taxonomy" id="2678616"/>
    <lineage>
        <taxon>Bacteria</taxon>
        <taxon>Bacillati</taxon>
        <taxon>Actinomycetota</taxon>
        <taxon>Actinomycetes</taxon>
        <taxon>Streptosporangiales</taxon>
        <taxon>Thermomonosporaceae</taxon>
        <taxon>Actinomadura</taxon>
    </lineage>
</organism>
<feature type="domain" description="Mycothiol-dependent maleylpyruvate isomerase metal-binding" evidence="3">
    <location>
        <begin position="89"/>
        <end position="227"/>
    </location>
</feature>
<name>A0A7K1KXB9_9ACTN</name>
<dbReference type="InterPro" id="IPR024344">
    <property type="entry name" value="MDMPI_metal-binding"/>
</dbReference>
<dbReference type="EMBL" id="WOFH01000003">
    <property type="protein sequence ID" value="MUN36625.1"/>
    <property type="molecule type" value="Genomic_DNA"/>
</dbReference>
<evidence type="ECO:0000256" key="2">
    <source>
        <dbReference type="ARBA" id="ARBA00023163"/>
    </source>
</evidence>
<evidence type="ECO:0000313" key="5">
    <source>
        <dbReference type="Proteomes" id="UP000432015"/>
    </source>
</evidence>
<keyword evidence="4" id="KW-0670">Pyruvate</keyword>
<gene>
    <name evidence="4" type="ORF">GNZ18_08455</name>
</gene>
<dbReference type="Gene3D" id="1.10.10.1320">
    <property type="entry name" value="Anti-sigma factor, zinc-finger domain"/>
    <property type="match status" value="1"/>
</dbReference>
<dbReference type="SUPFAM" id="SSF109854">
    <property type="entry name" value="DinB/YfiT-like putative metalloenzymes"/>
    <property type="match status" value="1"/>
</dbReference>
<dbReference type="Proteomes" id="UP000432015">
    <property type="component" value="Unassembled WGS sequence"/>
</dbReference>
<dbReference type="GO" id="GO:0046872">
    <property type="term" value="F:metal ion binding"/>
    <property type="evidence" value="ECO:0007669"/>
    <property type="project" value="InterPro"/>
</dbReference>
<keyword evidence="2" id="KW-0804">Transcription</keyword>
<dbReference type="Pfam" id="PF11716">
    <property type="entry name" value="MDMPI_N"/>
    <property type="match status" value="1"/>
</dbReference>
<evidence type="ECO:0000256" key="1">
    <source>
        <dbReference type="ARBA" id="ARBA00023015"/>
    </source>
</evidence>
<sequence>MSPVHEHVASLLGSWALGACSDEETRLVMGHVPHCPACMEESLLLGGVAGLLDGVRPGASLRERTLAGARARRRPVAPSVPSYAAPYAALVSMLDALLAELSRRAWSTNVIYDWSVQDVVAHLSATDSLLAEQLNTQDGAPVLARAEPAQGADARDVDARTALVIDEQRGRGHEETRVSWRAQADALCARLDEEAAAIRVVLKFPMRTDSAVVARAFETWVHARDIATATGHSLPPPPPEHLHAIATLGVRALPGALALREGRAAAGESVHVDLRGPGGGAWHLPLGPSAPDKPTVTLALDTMDFCLLAAERLRPGEIRVDVGGDVPLGRRILAAASAFAGP</sequence>
<reference evidence="4 5" key="1">
    <citation type="submission" date="2019-11" db="EMBL/GenBank/DDBJ databases">
        <authorList>
            <person name="Cao P."/>
        </authorList>
    </citation>
    <scope>NUCLEOTIDE SEQUENCE [LARGE SCALE GENOMIC DNA]</scope>
    <source>
        <strain evidence="4 5">NEAU-AAG5</strain>
    </source>
</reference>
<keyword evidence="5" id="KW-1185">Reference proteome</keyword>
<protein>
    <submittedName>
        <fullName evidence="4">Maleylpyruvate isomerase family mycothiol-dependent enzyme</fullName>
    </submittedName>
</protein>
<dbReference type="RefSeq" id="WP_156215723.1">
    <property type="nucleotide sequence ID" value="NZ_WOFH01000003.1"/>
</dbReference>
<dbReference type="Gene3D" id="1.20.120.450">
    <property type="entry name" value="dinb family like domain"/>
    <property type="match status" value="1"/>
</dbReference>
<dbReference type="AlphaFoldDB" id="A0A7K1KXB9"/>
<comment type="caution">
    <text evidence="4">The sequence shown here is derived from an EMBL/GenBank/DDBJ whole genome shotgun (WGS) entry which is preliminary data.</text>
</comment>